<name>A0ACB8QHF5_9AGAM</name>
<reference evidence="1" key="2">
    <citation type="journal article" date="2022" name="New Phytol.">
        <title>Evolutionary transition to the ectomycorrhizal habit in the genomes of a hyperdiverse lineage of mushroom-forming fungi.</title>
        <authorList>
            <person name="Looney B."/>
            <person name="Miyauchi S."/>
            <person name="Morin E."/>
            <person name="Drula E."/>
            <person name="Courty P.E."/>
            <person name="Kohler A."/>
            <person name="Kuo A."/>
            <person name="LaButti K."/>
            <person name="Pangilinan J."/>
            <person name="Lipzen A."/>
            <person name="Riley R."/>
            <person name="Andreopoulos W."/>
            <person name="He G."/>
            <person name="Johnson J."/>
            <person name="Nolan M."/>
            <person name="Tritt A."/>
            <person name="Barry K.W."/>
            <person name="Grigoriev I.V."/>
            <person name="Nagy L.G."/>
            <person name="Hibbett D."/>
            <person name="Henrissat B."/>
            <person name="Matheny P.B."/>
            <person name="Labbe J."/>
            <person name="Martin F.M."/>
        </authorList>
    </citation>
    <scope>NUCLEOTIDE SEQUENCE</scope>
    <source>
        <strain evidence="1">EC-137</strain>
    </source>
</reference>
<proteinExistence type="predicted"/>
<dbReference type="EMBL" id="MU273587">
    <property type="protein sequence ID" value="KAI0031239.1"/>
    <property type="molecule type" value="Genomic_DNA"/>
</dbReference>
<accession>A0ACB8QHF5</accession>
<reference evidence="1" key="1">
    <citation type="submission" date="2021-02" db="EMBL/GenBank/DDBJ databases">
        <authorList>
            <consortium name="DOE Joint Genome Institute"/>
            <person name="Ahrendt S."/>
            <person name="Looney B.P."/>
            <person name="Miyauchi S."/>
            <person name="Morin E."/>
            <person name="Drula E."/>
            <person name="Courty P.E."/>
            <person name="Chicoki N."/>
            <person name="Fauchery L."/>
            <person name="Kohler A."/>
            <person name="Kuo A."/>
            <person name="Labutti K."/>
            <person name="Pangilinan J."/>
            <person name="Lipzen A."/>
            <person name="Riley R."/>
            <person name="Andreopoulos W."/>
            <person name="He G."/>
            <person name="Johnson J."/>
            <person name="Barry K.W."/>
            <person name="Grigoriev I.V."/>
            <person name="Nagy L."/>
            <person name="Hibbett D."/>
            <person name="Henrissat B."/>
            <person name="Matheny P.B."/>
            <person name="Labbe J."/>
            <person name="Martin F."/>
        </authorList>
    </citation>
    <scope>NUCLEOTIDE SEQUENCE</scope>
    <source>
        <strain evidence="1">EC-137</strain>
    </source>
</reference>
<dbReference type="Proteomes" id="UP000814128">
    <property type="component" value="Unassembled WGS sequence"/>
</dbReference>
<keyword evidence="2" id="KW-1185">Reference proteome</keyword>
<evidence type="ECO:0000313" key="2">
    <source>
        <dbReference type="Proteomes" id="UP000814128"/>
    </source>
</evidence>
<gene>
    <name evidence="1" type="ORF">K488DRAFT_79160</name>
</gene>
<organism evidence="1 2">
    <name type="scientific">Vararia minispora EC-137</name>
    <dbReference type="NCBI Taxonomy" id="1314806"/>
    <lineage>
        <taxon>Eukaryota</taxon>
        <taxon>Fungi</taxon>
        <taxon>Dikarya</taxon>
        <taxon>Basidiomycota</taxon>
        <taxon>Agaricomycotina</taxon>
        <taxon>Agaricomycetes</taxon>
        <taxon>Russulales</taxon>
        <taxon>Lachnocladiaceae</taxon>
        <taxon>Vararia</taxon>
    </lineage>
</organism>
<protein>
    <submittedName>
        <fullName evidence="1">Enoyl-CoA hydratase/carnithine racemase</fullName>
    </submittedName>
</protein>
<comment type="caution">
    <text evidence="1">The sequence shown here is derived from an EMBL/GenBank/DDBJ whole genome shotgun (WGS) entry which is preliminary data.</text>
</comment>
<sequence>MALQLPSHSDQVKVSFPVDHVLMLCMNRPKALNAMSDKMEHDLKTLLNWFDEEPSLWVVIVTGEGRAFCAGADLKSWNTRQQGGDQSDSERIAASIHGFGSLSRRVTSKPIIAAVNGGVFGGGMEMVLNCDLVIASDQAVFAMPEVKRGVIAGQGAIPRIRVIAGHQLAAEMLLLGRTVGAAEAHQRFGLRLIETAVHYAKEITQNSPDAVQATKRGLILAAQNGNIERAVIDHSWSAESKRAYNGANIKEGLKAFTEKRLPRWTNPAKL</sequence>
<evidence type="ECO:0000313" key="1">
    <source>
        <dbReference type="EMBL" id="KAI0031239.1"/>
    </source>
</evidence>